<protein>
    <recommendedName>
        <fullName evidence="5">Cell wall-binding repeat protein</fullName>
    </recommendedName>
</protein>
<accession>C6LGX9</accession>
<evidence type="ECO:0000313" key="4">
    <source>
        <dbReference type="Proteomes" id="UP000005561"/>
    </source>
</evidence>
<evidence type="ECO:0000313" key="3">
    <source>
        <dbReference type="EMBL" id="EET60038.1"/>
    </source>
</evidence>
<organism evidence="3 4">
    <name type="scientific">Marvinbryantia formatexigens DSM 14469</name>
    <dbReference type="NCBI Taxonomy" id="478749"/>
    <lineage>
        <taxon>Bacteria</taxon>
        <taxon>Bacillati</taxon>
        <taxon>Bacillota</taxon>
        <taxon>Clostridia</taxon>
        <taxon>Lachnospirales</taxon>
        <taxon>Lachnospiraceae</taxon>
        <taxon>Marvinbryantia</taxon>
    </lineage>
</organism>
<dbReference type="RefSeq" id="WP_006862675.1">
    <property type="nucleotide sequence ID" value="NZ_ACCL02000013.1"/>
</dbReference>
<dbReference type="AlphaFoldDB" id="C6LGX9"/>
<name>C6LGX9_9FIRM</name>
<feature type="chain" id="PRO_5002967725" description="Cell wall-binding repeat protein" evidence="2">
    <location>
        <begin position="29"/>
        <end position="622"/>
    </location>
</feature>
<gene>
    <name evidence="3" type="ORF">BRYFOR_07889</name>
</gene>
<keyword evidence="4" id="KW-1185">Reference proteome</keyword>
<keyword evidence="2" id="KW-0732">Signal</keyword>
<evidence type="ECO:0008006" key="5">
    <source>
        <dbReference type="Google" id="ProtNLM"/>
    </source>
</evidence>
<reference evidence="3" key="1">
    <citation type="submission" date="2009-07" db="EMBL/GenBank/DDBJ databases">
        <authorList>
            <person name="Weinstock G."/>
            <person name="Sodergren E."/>
            <person name="Clifton S."/>
            <person name="Fulton L."/>
            <person name="Fulton B."/>
            <person name="Courtney L."/>
            <person name="Fronick C."/>
            <person name="Harrison M."/>
            <person name="Strong C."/>
            <person name="Farmer C."/>
            <person name="Delahaunty K."/>
            <person name="Markovic C."/>
            <person name="Hall O."/>
            <person name="Minx P."/>
            <person name="Tomlinson C."/>
            <person name="Mitreva M."/>
            <person name="Nelson J."/>
            <person name="Hou S."/>
            <person name="Wollam A."/>
            <person name="Pepin K.H."/>
            <person name="Johnson M."/>
            <person name="Bhonagiri V."/>
            <person name="Nash W.E."/>
            <person name="Warren W."/>
            <person name="Chinwalla A."/>
            <person name="Mardis E.R."/>
            <person name="Wilson R.K."/>
        </authorList>
    </citation>
    <scope>NUCLEOTIDE SEQUENCE [LARGE SCALE GENOMIC DNA]</scope>
    <source>
        <strain evidence="3">DSM 14469</strain>
    </source>
</reference>
<proteinExistence type="predicted"/>
<dbReference type="OrthoDB" id="9816557at2"/>
<feature type="region of interest" description="Disordered" evidence="1">
    <location>
        <begin position="47"/>
        <end position="126"/>
    </location>
</feature>
<dbReference type="InterPro" id="IPR048713">
    <property type="entry name" value="Choline_bind_rpt"/>
</dbReference>
<evidence type="ECO:0000256" key="1">
    <source>
        <dbReference type="SAM" id="MobiDB-lite"/>
    </source>
</evidence>
<sequence>MRRHWKQATAFFLTAALVTGSSSFAVFAEEAQTEAEQKETYIAELLSEEPVSETADTEKEPDTTPEISEGDKTVEEAVTEATSETETETVTEVISEIETETATEVTSEVNAEPASEEQKNAKQSRSDFPSLYPDEYYYMEMFTYVGENWSIGIRSTMKPGETIEIGPKINYNYDVDGEHHADEFLDFYVEWEIIEGKDAISIEVNKENNQRAYLTVNEDADECEVRIKAHIMHQNDDGSVEELECYGGSSERVITIDKEYVPELIKDLREGEDGKLYYYVGDEIDAEFEGIPNLKYQKDKYYIKNGTVATDMNGLYLIEDERDETTTGDRYYFFKNGKVDGGYTFTGLAEYEDGTKFYIEYGVAVTDLNGPHWVSTAVDDGEKTTVDRYYFFTNGKVDTSFEGIVEVNFANLLFYKYYIKNGTVATDMNGLHWIADELDDTTTGNQFYYFTEGEVDKGFVGLTEYNGGKFYIKNGTVATDMNGLHLIEDALDETMAGDKFYFFSLGQIQNAYKGLALYDNEWFYLENGYLDTDMNGIVEYNGGKFIVAAGRIAREANGLWQDPKDGKWHFTANGQLQTQHTGIASYDGQMFYIISGELATNYNGTIKHNGVTYTVVNGQLYK</sequence>
<comment type="caution">
    <text evidence="3">The sequence shown here is derived from an EMBL/GenBank/DDBJ whole genome shotgun (WGS) entry which is preliminary data.</text>
</comment>
<dbReference type="Pfam" id="PF21540">
    <property type="entry name" value="Choline_bind_4"/>
    <property type="match status" value="4"/>
</dbReference>
<evidence type="ECO:0000256" key="2">
    <source>
        <dbReference type="SAM" id="SignalP"/>
    </source>
</evidence>
<feature type="compositionally biased region" description="Acidic residues" evidence="1">
    <location>
        <begin position="83"/>
        <end position="101"/>
    </location>
</feature>
<dbReference type="EMBL" id="ACCL02000013">
    <property type="protein sequence ID" value="EET60038.1"/>
    <property type="molecule type" value="Genomic_DNA"/>
</dbReference>
<dbReference type="Proteomes" id="UP000005561">
    <property type="component" value="Unassembled WGS sequence"/>
</dbReference>
<feature type="signal peptide" evidence="2">
    <location>
        <begin position="1"/>
        <end position="28"/>
    </location>
</feature>